<dbReference type="RefSeq" id="WP_137316376.1">
    <property type="nucleotide sequence ID" value="NZ_CP040017.1"/>
</dbReference>
<sequence length="217" mass="22583">MRPISTIAAVAAAALALSAGSARADITTFTHEAAYLAAVGNTGVDNYNDLIQQMYYDEVPRQAGEYSYSVSAGPKAPALWAGTSDFVDFWLSSQNRTDTTTFVLQGGVAGAGGNFFGSDAYSHPTSAASLLLTATDSTGATVSFTLENPDVNSFVGFVSSADLVSLTVTAGQQPGVWSSIDNFHVSVAAVPEPHTWGMLAGGLALLGYASRRRRKLS</sequence>
<dbReference type="OrthoDB" id="8565395at2"/>
<name>A0A4P8HUD5_9BURK</name>
<feature type="signal peptide" evidence="1">
    <location>
        <begin position="1"/>
        <end position="24"/>
    </location>
</feature>
<evidence type="ECO:0000313" key="5">
    <source>
        <dbReference type="Proteomes" id="UP000298763"/>
    </source>
</evidence>
<keyword evidence="5" id="KW-1185">Reference proteome</keyword>
<reference evidence="3 6" key="2">
    <citation type="submission" date="2020-08" db="EMBL/GenBank/DDBJ databases">
        <title>Genomic Encyclopedia of Type Strains, Phase III (KMG-III): the genomes of soil and plant-associated and newly described type strains.</title>
        <authorList>
            <person name="Whitman W."/>
        </authorList>
    </citation>
    <scope>NUCLEOTIDE SEQUENCE [LARGE SCALE GENOMIC DNA]</scope>
    <source>
        <strain evidence="3 6">CECT 7753</strain>
    </source>
</reference>
<dbReference type="Pfam" id="PF07589">
    <property type="entry name" value="PEP-CTERM"/>
    <property type="match status" value="1"/>
</dbReference>
<dbReference type="NCBIfam" id="TIGR02595">
    <property type="entry name" value="PEP_CTERM"/>
    <property type="match status" value="1"/>
</dbReference>
<dbReference type="EMBL" id="JACHXS010000009">
    <property type="protein sequence ID" value="MBB3223527.1"/>
    <property type="molecule type" value="Genomic_DNA"/>
</dbReference>
<reference evidence="4 5" key="1">
    <citation type="submission" date="2019-05" db="EMBL/GenBank/DDBJ databases">
        <title>Draft Genome Sequences of Six Type Strains of the Genus Massilia.</title>
        <authorList>
            <person name="Miess H."/>
            <person name="Frediansyhah A."/>
            <person name="Gross H."/>
        </authorList>
    </citation>
    <scope>NUCLEOTIDE SEQUENCE [LARGE SCALE GENOMIC DNA]</scope>
    <source>
        <strain evidence="4 5">DSMZ 26121</strain>
    </source>
</reference>
<evidence type="ECO:0000256" key="1">
    <source>
        <dbReference type="SAM" id="SignalP"/>
    </source>
</evidence>
<dbReference type="AlphaFoldDB" id="A0A4P8HUD5"/>
<protein>
    <submittedName>
        <fullName evidence="4">PEP-CTERM sorting domain-containing protein</fullName>
    </submittedName>
</protein>
<gene>
    <name evidence="4" type="ORF">FCL38_26515</name>
    <name evidence="3" type="ORF">FHS02_004373</name>
</gene>
<evidence type="ECO:0000313" key="3">
    <source>
        <dbReference type="EMBL" id="MBB3223527.1"/>
    </source>
</evidence>
<dbReference type="Proteomes" id="UP000298763">
    <property type="component" value="Chromosome"/>
</dbReference>
<accession>A0A4P8HUD5</accession>
<organism evidence="3 6">
    <name type="scientific">Pseudoduganella umbonata</name>
    <dbReference type="NCBI Taxonomy" id="864828"/>
    <lineage>
        <taxon>Bacteria</taxon>
        <taxon>Pseudomonadati</taxon>
        <taxon>Pseudomonadota</taxon>
        <taxon>Betaproteobacteria</taxon>
        <taxon>Burkholderiales</taxon>
        <taxon>Oxalobacteraceae</taxon>
        <taxon>Telluria group</taxon>
        <taxon>Pseudoduganella</taxon>
    </lineage>
</organism>
<dbReference type="Proteomes" id="UP000584325">
    <property type="component" value="Unassembled WGS sequence"/>
</dbReference>
<keyword evidence="1" id="KW-0732">Signal</keyword>
<feature type="chain" id="PRO_5044607520" evidence="1">
    <location>
        <begin position="25"/>
        <end position="217"/>
    </location>
</feature>
<dbReference type="EMBL" id="CP040017">
    <property type="protein sequence ID" value="QCP13597.1"/>
    <property type="molecule type" value="Genomic_DNA"/>
</dbReference>
<evidence type="ECO:0000313" key="4">
    <source>
        <dbReference type="EMBL" id="QCP13597.1"/>
    </source>
</evidence>
<evidence type="ECO:0000259" key="2">
    <source>
        <dbReference type="Pfam" id="PF07589"/>
    </source>
</evidence>
<proteinExistence type="predicted"/>
<evidence type="ECO:0000313" key="6">
    <source>
        <dbReference type="Proteomes" id="UP000584325"/>
    </source>
</evidence>
<feature type="domain" description="Ice-binding protein C-terminal" evidence="2">
    <location>
        <begin position="189"/>
        <end position="213"/>
    </location>
</feature>
<dbReference type="InterPro" id="IPR013424">
    <property type="entry name" value="Ice-binding_C"/>
</dbReference>